<name>A0A2K3NK76_TRIPR</name>
<evidence type="ECO:0000313" key="2">
    <source>
        <dbReference type="EMBL" id="PNY03421.1"/>
    </source>
</evidence>
<proteinExistence type="predicted"/>
<dbReference type="AlphaFoldDB" id="A0A2K3NK76"/>
<reference evidence="2 3" key="2">
    <citation type="journal article" date="2017" name="Front. Plant Sci.">
        <title>Gene Classification and Mining of Molecular Markers Useful in Red Clover (Trifolium pratense) Breeding.</title>
        <authorList>
            <person name="Istvanek J."/>
            <person name="Dluhosova J."/>
            <person name="Dluhos P."/>
            <person name="Patkova L."/>
            <person name="Nedelnik J."/>
            <person name="Repkova J."/>
        </authorList>
    </citation>
    <scope>NUCLEOTIDE SEQUENCE [LARGE SCALE GENOMIC DNA]</scope>
    <source>
        <strain evidence="3">cv. Tatra</strain>
        <tissue evidence="2">Young leaves</tissue>
    </source>
</reference>
<reference evidence="2 3" key="1">
    <citation type="journal article" date="2014" name="Am. J. Bot.">
        <title>Genome assembly and annotation for red clover (Trifolium pratense; Fabaceae).</title>
        <authorList>
            <person name="Istvanek J."/>
            <person name="Jaros M."/>
            <person name="Krenek A."/>
            <person name="Repkova J."/>
        </authorList>
    </citation>
    <scope>NUCLEOTIDE SEQUENCE [LARGE SCALE GENOMIC DNA]</scope>
    <source>
        <strain evidence="3">cv. Tatra</strain>
        <tissue evidence="2">Young leaves</tissue>
    </source>
</reference>
<feature type="compositionally biased region" description="Basic and acidic residues" evidence="1">
    <location>
        <begin position="223"/>
        <end position="233"/>
    </location>
</feature>
<comment type="caution">
    <text evidence="2">The sequence shown here is derived from an EMBL/GenBank/DDBJ whole genome shotgun (WGS) entry which is preliminary data.</text>
</comment>
<dbReference type="EMBL" id="ASHM01022608">
    <property type="protein sequence ID" value="PNY03421.1"/>
    <property type="molecule type" value="Genomic_DNA"/>
</dbReference>
<feature type="compositionally biased region" description="Polar residues" evidence="1">
    <location>
        <begin position="234"/>
        <end position="243"/>
    </location>
</feature>
<dbReference type="PANTHER" id="PTHR36808">
    <property type="entry name" value="TRANSCRIPTIONAL REGULATOR ATRX-LIKE PROTEIN"/>
    <property type="match status" value="1"/>
</dbReference>
<dbReference type="Proteomes" id="UP000236291">
    <property type="component" value="Unassembled WGS sequence"/>
</dbReference>
<feature type="region of interest" description="Disordered" evidence="1">
    <location>
        <begin position="188"/>
        <end position="250"/>
    </location>
</feature>
<evidence type="ECO:0000313" key="3">
    <source>
        <dbReference type="Proteomes" id="UP000236291"/>
    </source>
</evidence>
<feature type="non-terminal residue" evidence="2">
    <location>
        <position position="1"/>
    </location>
</feature>
<evidence type="ECO:0000256" key="1">
    <source>
        <dbReference type="SAM" id="MobiDB-lite"/>
    </source>
</evidence>
<gene>
    <name evidence="2" type="ORF">L195_g026751</name>
</gene>
<protein>
    <submittedName>
        <fullName evidence="2">Uncharacterized protein</fullName>
    </submittedName>
</protein>
<dbReference type="PANTHER" id="PTHR36808:SF1">
    <property type="entry name" value="TRANSCRIPTIONAL REGULATOR ATRX-LIKE PROTEIN"/>
    <property type="match status" value="1"/>
</dbReference>
<accession>A0A2K3NK76</accession>
<feature type="region of interest" description="Disordered" evidence="1">
    <location>
        <begin position="142"/>
        <end position="170"/>
    </location>
</feature>
<organism evidence="2 3">
    <name type="scientific">Trifolium pratense</name>
    <name type="common">Red clover</name>
    <dbReference type="NCBI Taxonomy" id="57577"/>
    <lineage>
        <taxon>Eukaryota</taxon>
        <taxon>Viridiplantae</taxon>
        <taxon>Streptophyta</taxon>
        <taxon>Embryophyta</taxon>
        <taxon>Tracheophyta</taxon>
        <taxon>Spermatophyta</taxon>
        <taxon>Magnoliopsida</taxon>
        <taxon>eudicotyledons</taxon>
        <taxon>Gunneridae</taxon>
        <taxon>Pentapetalae</taxon>
        <taxon>rosids</taxon>
        <taxon>fabids</taxon>
        <taxon>Fabales</taxon>
        <taxon>Fabaceae</taxon>
        <taxon>Papilionoideae</taxon>
        <taxon>50 kb inversion clade</taxon>
        <taxon>NPAAA clade</taxon>
        <taxon>Hologalegina</taxon>
        <taxon>IRL clade</taxon>
        <taxon>Trifolieae</taxon>
        <taxon>Trifolium</taxon>
    </lineage>
</organism>
<sequence length="365" mass="39048">TSDTSGANLNDVDLESILRQRALENLRKFRGQVQSAAKASEQKNKIVSQVKQPVSDKEELVQDKPNISDVAIATKSGKQTLVEETSLPVGRRNLVASPRNSGRNLNADKNISGSAKIQIACAPEKVIDADNQSKVVTESTNTITGNLDSTPSESCHDSLQSRSSLKRTTVSGLPHEKLVLAESIKNKGSNDNVKDIRGMPSAGGKPSIAGTTSSIDGPTFKHNNLDKGQDGASDHSQFQSKQTSDLREPSYAKLPVSEADEERNVAKTAQSSIQIINSSGREVDGSHDAATLESGFKSSSVENISGKAQDESNQGSQFEQKTMTVMRGGELVQVLPNSFSNVVVSNPIMSSLTTHPTQHPHLCYA</sequence>